<dbReference type="AlphaFoldDB" id="A0A4C1TJF0"/>
<evidence type="ECO:0000256" key="7">
    <source>
        <dbReference type="ARBA" id="ARBA00023125"/>
    </source>
</evidence>
<feature type="domain" description="C2H2-type" evidence="11">
    <location>
        <begin position="308"/>
        <end position="336"/>
    </location>
</feature>
<evidence type="ECO:0000256" key="10">
    <source>
        <dbReference type="PROSITE-ProRule" id="PRU00042"/>
    </source>
</evidence>
<keyword evidence="7" id="KW-0238">DNA-binding</keyword>
<evidence type="ECO:0000256" key="8">
    <source>
        <dbReference type="ARBA" id="ARBA00023163"/>
    </source>
</evidence>
<evidence type="ECO:0000256" key="1">
    <source>
        <dbReference type="ARBA" id="ARBA00004123"/>
    </source>
</evidence>
<evidence type="ECO:0000256" key="4">
    <source>
        <dbReference type="ARBA" id="ARBA00022771"/>
    </source>
</evidence>
<feature type="domain" description="C2H2-type" evidence="11">
    <location>
        <begin position="599"/>
        <end position="627"/>
    </location>
</feature>
<reference evidence="12 13" key="1">
    <citation type="journal article" date="2019" name="Commun. Biol.">
        <title>The bagworm genome reveals a unique fibroin gene that provides high tensile strength.</title>
        <authorList>
            <person name="Kono N."/>
            <person name="Nakamura H."/>
            <person name="Ohtoshi R."/>
            <person name="Tomita M."/>
            <person name="Numata K."/>
            <person name="Arakawa K."/>
        </authorList>
    </citation>
    <scope>NUCLEOTIDE SEQUENCE [LARGE SCALE GENOMIC DNA]</scope>
</reference>
<accession>A0A4C1TJF0</accession>
<dbReference type="STRING" id="151549.A0A4C1TJF0"/>
<feature type="domain" description="C2H2-type" evidence="11">
    <location>
        <begin position="541"/>
        <end position="564"/>
    </location>
</feature>
<evidence type="ECO:0000256" key="6">
    <source>
        <dbReference type="ARBA" id="ARBA00023015"/>
    </source>
</evidence>
<dbReference type="GO" id="GO:0005634">
    <property type="term" value="C:nucleus"/>
    <property type="evidence" value="ECO:0007669"/>
    <property type="project" value="UniProtKB-SubCell"/>
</dbReference>
<feature type="domain" description="C2H2-type" evidence="11">
    <location>
        <begin position="628"/>
        <end position="656"/>
    </location>
</feature>
<keyword evidence="6" id="KW-0805">Transcription regulation</keyword>
<evidence type="ECO:0000256" key="5">
    <source>
        <dbReference type="ARBA" id="ARBA00022833"/>
    </source>
</evidence>
<comment type="subcellular location">
    <subcellularLocation>
        <location evidence="1">Nucleus</location>
    </subcellularLocation>
</comment>
<evidence type="ECO:0000259" key="11">
    <source>
        <dbReference type="PROSITE" id="PS50157"/>
    </source>
</evidence>
<dbReference type="Gene3D" id="3.30.160.60">
    <property type="entry name" value="Classic Zinc Finger"/>
    <property type="match status" value="6"/>
</dbReference>
<dbReference type="PROSITE" id="PS50157">
    <property type="entry name" value="ZINC_FINGER_C2H2_2"/>
    <property type="match status" value="9"/>
</dbReference>
<proteinExistence type="predicted"/>
<feature type="domain" description="C2H2-type" evidence="11">
    <location>
        <begin position="383"/>
        <end position="413"/>
    </location>
</feature>
<dbReference type="Pfam" id="PF12874">
    <property type="entry name" value="zf-met"/>
    <property type="match status" value="2"/>
</dbReference>
<evidence type="ECO:0000313" key="12">
    <source>
        <dbReference type="EMBL" id="GBP13528.1"/>
    </source>
</evidence>
<dbReference type="SMART" id="SM00355">
    <property type="entry name" value="ZnF_C2H2"/>
    <property type="match status" value="12"/>
</dbReference>
<dbReference type="Proteomes" id="UP000299102">
    <property type="component" value="Unassembled WGS sequence"/>
</dbReference>
<keyword evidence="2" id="KW-0479">Metal-binding</keyword>
<evidence type="ECO:0000256" key="3">
    <source>
        <dbReference type="ARBA" id="ARBA00022737"/>
    </source>
</evidence>
<dbReference type="EMBL" id="BGZK01000058">
    <property type="protein sequence ID" value="GBP13528.1"/>
    <property type="molecule type" value="Genomic_DNA"/>
</dbReference>
<evidence type="ECO:0000313" key="13">
    <source>
        <dbReference type="Proteomes" id="UP000299102"/>
    </source>
</evidence>
<feature type="domain" description="C2H2-type" evidence="11">
    <location>
        <begin position="508"/>
        <end position="538"/>
    </location>
</feature>
<dbReference type="PANTHER" id="PTHR24384:SF189">
    <property type="entry name" value="C2H2-TYPE DOMAIN-CONTAINING PROTEIN-RELATED"/>
    <property type="match status" value="1"/>
</dbReference>
<dbReference type="InterPro" id="IPR036236">
    <property type="entry name" value="Znf_C2H2_sf"/>
</dbReference>
<dbReference type="Pfam" id="PF00096">
    <property type="entry name" value="zf-C2H2"/>
    <property type="match status" value="4"/>
</dbReference>
<feature type="domain" description="C2H2-type" evidence="11">
    <location>
        <begin position="570"/>
        <end position="598"/>
    </location>
</feature>
<dbReference type="FunFam" id="3.30.160.60:FF:000646">
    <property type="entry name" value="Myeloid zinc finger 1"/>
    <property type="match status" value="1"/>
</dbReference>
<organism evidence="12 13">
    <name type="scientific">Eumeta variegata</name>
    <name type="common">Bagworm moth</name>
    <name type="synonym">Eumeta japonica</name>
    <dbReference type="NCBI Taxonomy" id="151549"/>
    <lineage>
        <taxon>Eukaryota</taxon>
        <taxon>Metazoa</taxon>
        <taxon>Ecdysozoa</taxon>
        <taxon>Arthropoda</taxon>
        <taxon>Hexapoda</taxon>
        <taxon>Insecta</taxon>
        <taxon>Pterygota</taxon>
        <taxon>Neoptera</taxon>
        <taxon>Endopterygota</taxon>
        <taxon>Lepidoptera</taxon>
        <taxon>Glossata</taxon>
        <taxon>Ditrysia</taxon>
        <taxon>Tineoidea</taxon>
        <taxon>Psychidae</taxon>
        <taxon>Oiketicinae</taxon>
        <taxon>Eumeta</taxon>
    </lineage>
</organism>
<dbReference type="InterPro" id="IPR050752">
    <property type="entry name" value="C2H2-ZF_domain"/>
</dbReference>
<keyword evidence="8" id="KW-0804">Transcription</keyword>
<dbReference type="SUPFAM" id="SSF57667">
    <property type="entry name" value="beta-beta-alpha zinc fingers"/>
    <property type="match status" value="6"/>
</dbReference>
<keyword evidence="3" id="KW-0677">Repeat</keyword>
<keyword evidence="5" id="KW-0862">Zinc</keyword>
<dbReference type="GO" id="GO:0000978">
    <property type="term" value="F:RNA polymerase II cis-regulatory region sequence-specific DNA binding"/>
    <property type="evidence" value="ECO:0007669"/>
    <property type="project" value="TreeGrafter"/>
</dbReference>
<dbReference type="GO" id="GO:0008270">
    <property type="term" value="F:zinc ion binding"/>
    <property type="evidence" value="ECO:0007669"/>
    <property type="project" value="UniProtKB-KW"/>
</dbReference>
<keyword evidence="13" id="KW-1185">Reference proteome</keyword>
<keyword evidence="9" id="KW-0539">Nucleus</keyword>
<gene>
    <name evidence="12" type="primary">ZNF234</name>
    <name evidence="12" type="ORF">EVAR_6881_1</name>
</gene>
<keyword evidence="4 10" id="KW-0863">Zinc-finger</keyword>
<dbReference type="PROSITE" id="PS00028">
    <property type="entry name" value="ZINC_FINGER_C2H2_1"/>
    <property type="match status" value="10"/>
</dbReference>
<name>A0A4C1TJF0_EUMVA</name>
<feature type="domain" description="C2H2-type" evidence="11">
    <location>
        <begin position="253"/>
        <end position="281"/>
    </location>
</feature>
<dbReference type="GO" id="GO:0000981">
    <property type="term" value="F:DNA-binding transcription factor activity, RNA polymerase II-specific"/>
    <property type="evidence" value="ECO:0007669"/>
    <property type="project" value="TreeGrafter"/>
</dbReference>
<comment type="caution">
    <text evidence="12">The sequence shown here is derived from an EMBL/GenBank/DDBJ whole genome shotgun (WGS) entry which is preliminary data.</text>
</comment>
<dbReference type="InterPro" id="IPR013087">
    <property type="entry name" value="Znf_C2H2_type"/>
</dbReference>
<dbReference type="OrthoDB" id="10039931at2759"/>
<feature type="domain" description="C2H2-type" evidence="11">
    <location>
        <begin position="478"/>
        <end position="505"/>
    </location>
</feature>
<evidence type="ECO:0000256" key="9">
    <source>
        <dbReference type="ARBA" id="ARBA00023242"/>
    </source>
</evidence>
<sequence>MTYASPDFARRYSIDSKSFRLNSTEIPQTFTGQITPLHQVTSVPGRTSRPDPCQCPVISYAEGPPTNSTGYREVRYTRGKVEKGRKSTMHNGREWGGGYTPLRVTYLNLDVTQLTREPRLKIYKTVEEDIIPQKDNSFIQEAETKINDWQLKSQVSSNSLEDDKVSVHSHKYSDDDDDQKLSVVSENILKKKKAQSTKKATVHVSNKTLNGHTKRKRKKKDLDEFKIIKLSQAELLKERTLMLSSDEYTNSEHKCNRCILTFPNALLLEDHVANKHDENKPYKCKICECSFMNELLHNYHMNKHERRYQCTLCSQCFISKRLAIKHHQSEHTAHSCEICHIVFNSQEEFLSHVIIHNDKYDDGVTKLETDQETKDRQTEDQTYPCSQCDKVFRWKTSLRKHAETHRIQAGEKRTPYCDTCRIAFTTTSNLQKHIKTSSKHQIQLKLRKLKENKDQTDPETESRLDQIKRDVTDSLNKYACPQCDRRFQWRGNLARHVRSHKAKAAGELRCQPCGRTFSSIATYQQHMTMSKSHVAEEDYKYICTYCGKKFANKTRLKDHVDWDHLKNYVHTCRVCKKVFKSHTSLYLHDQAVHRRNTEHLCDHCGKAFQNRAKLRSHIVAMHTTEQPYRCPVCAAAFSWHSCLSRHVRVVHQNLKAKRRRAKTADDSDDAVLPKMQ</sequence>
<dbReference type="PANTHER" id="PTHR24384">
    <property type="entry name" value="FINGER PUTATIVE TRANSCRIPTION FACTOR FAMILY-RELATED"/>
    <property type="match status" value="1"/>
</dbReference>
<evidence type="ECO:0000256" key="2">
    <source>
        <dbReference type="ARBA" id="ARBA00022723"/>
    </source>
</evidence>
<dbReference type="Pfam" id="PF13894">
    <property type="entry name" value="zf-C2H2_4"/>
    <property type="match status" value="1"/>
</dbReference>
<protein>
    <submittedName>
        <fullName evidence="12">Zinc finger protein 234</fullName>
    </submittedName>
</protein>